<sequence>MSTPEEELLMGLLTQSEPRRIDFDRLATFIGVATPEAARCKLDRYRQKIAQRARPTTFRKTTGVSKKIGSVSPKKAGDSPKKNARGNPKKSRGRVIKQESDEDEKMDMDEEDGEKKDYEKESMDVNIKMEEPVTPSRKLQFRRARVTRFVEDISDAEDEQEEEEEEEEEDGDMQVAAEAERMEDLSIKDEDDDEEYEA</sequence>
<protein>
    <submittedName>
        <fullName evidence="2">Uncharacterized protein</fullName>
    </submittedName>
</protein>
<feature type="compositionally biased region" description="Basic and acidic residues" evidence="1">
    <location>
        <begin position="178"/>
        <end position="188"/>
    </location>
</feature>
<evidence type="ECO:0000313" key="2">
    <source>
        <dbReference type="EMBL" id="APA07697.1"/>
    </source>
</evidence>
<dbReference type="KEGG" id="ssl:SS1G_00751"/>
<accession>A0A1D9PYC5</accession>
<feature type="compositionally biased region" description="Acidic residues" evidence="1">
    <location>
        <begin position="100"/>
        <end position="112"/>
    </location>
</feature>
<reference evidence="3" key="1">
    <citation type="journal article" date="2017" name="Genome Biol. Evol.">
        <title>The complete genome sequence of the phytopathogenic fungus Sclerotinia sclerotiorum reveals insights into the genome architecture of broad host range pathogens.</title>
        <authorList>
            <person name="Derbyshire M."/>
            <person name="Denton-Giles M."/>
            <person name="Hegedus D."/>
            <person name="Seifbarghy S."/>
            <person name="Rollins J."/>
            <person name="van Kan J."/>
            <person name="Seidl M.F."/>
            <person name="Faino L."/>
            <person name="Mbengue M."/>
            <person name="Navaud O."/>
            <person name="Raffaele S."/>
            <person name="Hammond-Kosack K."/>
            <person name="Heard S."/>
            <person name="Oliver R."/>
        </authorList>
    </citation>
    <scope>NUCLEOTIDE SEQUENCE [LARGE SCALE GENOMIC DNA]</scope>
    <source>
        <strain evidence="3">ATCC 18683 / 1980 / Ss-1</strain>
    </source>
</reference>
<dbReference type="VEuPathDB" id="FungiDB:sscle_03g024670"/>
<name>A0A1D9PYC5_SCLS1</name>
<dbReference type="RefSeq" id="XP_001598662.1">
    <property type="nucleotide sequence ID" value="XM_001598612.1"/>
</dbReference>
<gene>
    <name evidence="2" type="ORF">sscle_03g024670</name>
</gene>
<evidence type="ECO:0000256" key="1">
    <source>
        <dbReference type="SAM" id="MobiDB-lite"/>
    </source>
</evidence>
<dbReference type="OMA" id="DYEKESM"/>
<dbReference type="OrthoDB" id="3944408at2759"/>
<dbReference type="EMBL" id="CP017816">
    <property type="protein sequence ID" value="APA07697.1"/>
    <property type="molecule type" value="Genomic_DNA"/>
</dbReference>
<feature type="region of interest" description="Disordered" evidence="1">
    <location>
        <begin position="44"/>
        <end position="198"/>
    </location>
</feature>
<dbReference type="AlphaFoldDB" id="A0A1D9PYC5"/>
<feature type="compositionally biased region" description="Acidic residues" evidence="1">
    <location>
        <begin position="152"/>
        <end position="172"/>
    </location>
</feature>
<feature type="compositionally biased region" description="Basic and acidic residues" evidence="1">
    <location>
        <begin position="113"/>
        <end position="131"/>
    </location>
</feature>
<organism evidence="2 3">
    <name type="scientific">Sclerotinia sclerotiorum (strain ATCC 18683 / 1980 / Ss-1)</name>
    <name type="common">White mold</name>
    <name type="synonym">Whetzelinia sclerotiorum</name>
    <dbReference type="NCBI Taxonomy" id="665079"/>
    <lineage>
        <taxon>Eukaryota</taxon>
        <taxon>Fungi</taxon>
        <taxon>Dikarya</taxon>
        <taxon>Ascomycota</taxon>
        <taxon>Pezizomycotina</taxon>
        <taxon>Leotiomycetes</taxon>
        <taxon>Helotiales</taxon>
        <taxon>Sclerotiniaceae</taxon>
        <taxon>Sclerotinia</taxon>
    </lineage>
</organism>
<feature type="compositionally biased region" description="Acidic residues" evidence="1">
    <location>
        <begin position="189"/>
        <end position="198"/>
    </location>
</feature>
<feature type="compositionally biased region" description="Basic residues" evidence="1">
    <location>
        <begin position="82"/>
        <end position="95"/>
    </location>
</feature>
<evidence type="ECO:0000313" key="3">
    <source>
        <dbReference type="Proteomes" id="UP000177798"/>
    </source>
</evidence>
<proteinExistence type="predicted"/>
<dbReference type="Proteomes" id="UP000177798">
    <property type="component" value="Chromosome 3"/>
</dbReference>